<feature type="transmembrane region" description="Helical" evidence="7">
    <location>
        <begin position="93"/>
        <end position="114"/>
    </location>
</feature>
<evidence type="ECO:0000256" key="4">
    <source>
        <dbReference type="ARBA" id="ARBA00022692"/>
    </source>
</evidence>
<keyword evidence="9" id="KW-1185">Reference proteome</keyword>
<keyword evidence="3" id="KW-1003">Cell membrane</keyword>
<sequence length="197" mass="21576">MSAPEIVPQIVLSWSDWLSLFGHYLMLSLMSVGGAISTTSEMHRYLVEQHHWLTQAQFNNAIALAQAAPGPNVLFVALMGWQVGMNAGSTGAAFLGVAVTMCGILLPSTVLTWYAAQWGHRNRELRAVRAFKQGMAPVVIALLLSTSWILGSASQRFATDWPLWLLTVASGLLIWRTRLHLLWILAGGAVLGWLQLV</sequence>
<reference evidence="8 9" key="1">
    <citation type="submission" date="2019-09" db="EMBL/GenBank/DDBJ databases">
        <title>Taxonomy of Antarctic Massilia spp.: description of Massilia rubra sp. nov., Massilia aquatica sp. nov., Massilia mucilaginosa sp. nov., Massilia frigida sp. nov. isolated from streams, lakes and regoliths.</title>
        <authorList>
            <person name="Holochova P."/>
            <person name="Sedlacek I."/>
            <person name="Kralova S."/>
            <person name="Maslanova I."/>
            <person name="Busse H.-J."/>
            <person name="Stankova E."/>
            <person name="Vrbovska V."/>
            <person name="Kovarovic V."/>
            <person name="Bartak M."/>
            <person name="Svec P."/>
            <person name="Pantucek R."/>
        </authorList>
    </citation>
    <scope>NUCLEOTIDE SEQUENCE [LARGE SCALE GENOMIC DNA]</scope>
    <source>
        <strain evidence="8 9">CCM 8693</strain>
    </source>
</reference>
<evidence type="ECO:0000256" key="1">
    <source>
        <dbReference type="ARBA" id="ARBA00004651"/>
    </source>
</evidence>
<dbReference type="Pfam" id="PF02417">
    <property type="entry name" value="Chromate_transp"/>
    <property type="match status" value="1"/>
</dbReference>
<feature type="transmembrane region" description="Helical" evidence="7">
    <location>
        <begin position="135"/>
        <end position="153"/>
    </location>
</feature>
<dbReference type="InterPro" id="IPR003370">
    <property type="entry name" value="Chromate_transpt"/>
</dbReference>
<feature type="transmembrane region" description="Helical" evidence="7">
    <location>
        <begin position="61"/>
        <end position="81"/>
    </location>
</feature>
<gene>
    <name evidence="8" type="ORF">F1609_26320</name>
</gene>
<evidence type="ECO:0000313" key="8">
    <source>
        <dbReference type="EMBL" id="NHZ43653.1"/>
    </source>
</evidence>
<name>A0ABX0MFI3_9BURK</name>
<dbReference type="PANTHER" id="PTHR43663">
    <property type="entry name" value="CHROMATE TRANSPORT PROTEIN-RELATED"/>
    <property type="match status" value="1"/>
</dbReference>
<dbReference type="RefSeq" id="WP_167079626.1">
    <property type="nucleotide sequence ID" value="NZ_VVIW01000022.1"/>
</dbReference>
<dbReference type="Proteomes" id="UP000819052">
    <property type="component" value="Unassembled WGS sequence"/>
</dbReference>
<accession>A0ABX0MFI3</accession>
<feature type="transmembrane region" description="Helical" evidence="7">
    <location>
        <begin position="20"/>
        <end position="40"/>
    </location>
</feature>
<comment type="similarity">
    <text evidence="2">Belongs to the chromate ion transporter (CHR) (TC 2.A.51) family.</text>
</comment>
<dbReference type="PANTHER" id="PTHR43663:SF1">
    <property type="entry name" value="CHROMATE TRANSPORTER"/>
    <property type="match status" value="1"/>
</dbReference>
<organism evidence="8 9">
    <name type="scientific">Massilia aquatica</name>
    <dbReference type="NCBI Taxonomy" id="2609000"/>
    <lineage>
        <taxon>Bacteria</taxon>
        <taxon>Pseudomonadati</taxon>
        <taxon>Pseudomonadota</taxon>
        <taxon>Betaproteobacteria</taxon>
        <taxon>Burkholderiales</taxon>
        <taxon>Oxalobacteraceae</taxon>
        <taxon>Telluria group</taxon>
        <taxon>Massilia</taxon>
    </lineage>
</organism>
<feature type="transmembrane region" description="Helical" evidence="7">
    <location>
        <begin position="173"/>
        <end position="194"/>
    </location>
</feature>
<keyword evidence="6 7" id="KW-0472">Membrane</keyword>
<evidence type="ECO:0000256" key="6">
    <source>
        <dbReference type="ARBA" id="ARBA00023136"/>
    </source>
</evidence>
<evidence type="ECO:0000256" key="7">
    <source>
        <dbReference type="SAM" id="Phobius"/>
    </source>
</evidence>
<keyword evidence="4 7" id="KW-0812">Transmembrane</keyword>
<proteinExistence type="inferred from homology"/>
<keyword evidence="5 7" id="KW-1133">Transmembrane helix</keyword>
<evidence type="ECO:0000256" key="2">
    <source>
        <dbReference type="ARBA" id="ARBA00005262"/>
    </source>
</evidence>
<comment type="caution">
    <text evidence="8">The sequence shown here is derived from an EMBL/GenBank/DDBJ whole genome shotgun (WGS) entry which is preliminary data.</text>
</comment>
<evidence type="ECO:0000256" key="3">
    <source>
        <dbReference type="ARBA" id="ARBA00022475"/>
    </source>
</evidence>
<evidence type="ECO:0000313" key="9">
    <source>
        <dbReference type="Proteomes" id="UP000819052"/>
    </source>
</evidence>
<dbReference type="EMBL" id="VVIW01000022">
    <property type="protein sequence ID" value="NHZ43653.1"/>
    <property type="molecule type" value="Genomic_DNA"/>
</dbReference>
<dbReference type="InterPro" id="IPR052518">
    <property type="entry name" value="CHR_Transporter"/>
</dbReference>
<evidence type="ECO:0000256" key="5">
    <source>
        <dbReference type="ARBA" id="ARBA00022989"/>
    </source>
</evidence>
<comment type="subcellular location">
    <subcellularLocation>
        <location evidence="1">Cell membrane</location>
        <topology evidence="1">Multi-pass membrane protein</topology>
    </subcellularLocation>
</comment>
<protein>
    <submittedName>
        <fullName evidence="8">Chromate transporter</fullName>
    </submittedName>
</protein>